<evidence type="ECO:0000313" key="3">
    <source>
        <dbReference type="Proteomes" id="UP000078561"/>
    </source>
</evidence>
<dbReference type="AlphaFoldDB" id="A0A163JDQ8"/>
<feature type="compositionally biased region" description="Basic residues" evidence="1">
    <location>
        <begin position="431"/>
        <end position="441"/>
    </location>
</feature>
<dbReference type="InParanoid" id="A0A163JDQ8"/>
<evidence type="ECO:0008006" key="4">
    <source>
        <dbReference type="Google" id="ProtNLM"/>
    </source>
</evidence>
<organism evidence="2">
    <name type="scientific">Absidia glauca</name>
    <name type="common">Pin mould</name>
    <dbReference type="NCBI Taxonomy" id="4829"/>
    <lineage>
        <taxon>Eukaryota</taxon>
        <taxon>Fungi</taxon>
        <taxon>Fungi incertae sedis</taxon>
        <taxon>Mucoromycota</taxon>
        <taxon>Mucoromycotina</taxon>
        <taxon>Mucoromycetes</taxon>
        <taxon>Mucorales</taxon>
        <taxon>Cunninghamellaceae</taxon>
        <taxon>Absidia</taxon>
    </lineage>
</organism>
<sequence length="598" mass="67296">MNNNMQQQQQQEQQQRASTHDRMVEEVRQGLSNLGSVSSGPLSPPRFTSPGLSYVDVLLNDNLPVLLEAPVPQPQVDFISRLPVHQQQPAMETAKKVAQLTMAKVAAKEEMLLLLDHASDQAAVDRWTVLETKLKTDETRLDLLKDNFKSLYFLGLDDIGAMAATMVPAAASTSGNKAKNVARVVATKLPALQFHGDRFDKDSRAFNSVQDFLDEFEDLYEVNGFSLATEWEAGLMKCLHPEYRRMAWANLDFKNISWEEAKDKLIAKYGQDREVKDYRELLRNLVIGKTEQVAHFFDRWENLRLEGQLQDSSDLAKMLLNSLSGNQFLQKTLFSHLLVHSGGLFTSAEHLKGVTMDLVRSPVWTMMVDNLGAPSSGVSSGARPSSSKRTDGNCPTHGGKSGSGADHDLEECKAYVDQKRRQHDRVDDRRQRRNQRSRSRSGSRDDYSHHHKSKHYQQYRRDHHQQRDQQHRGGNRQDRDARSSNGAPYPKHHKNKTWSRDSKDNDKPTDSYGKKFYSMKAASRRSPSATKTTTSGVRVSPPPAGPSSLVPDADAIMHDGQRSSGKKFCMMKGVKQETKDDDSPSVPLLIQDVEAMAL</sequence>
<reference evidence="2" key="1">
    <citation type="submission" date="2016-04" db="EMBL/GenBank/DDBJ databases">
        <authorList>
            <person name="Evans L.H."/>
            <person name="Alamgir A."/>
            <person name="Owens N."/>
            <person name="Weber N.D."/>
            <person name="Virtaneva K."/>
            <person name="Barbian K."/>
            <person name="Babar A."/>
            <person name="Rosenke K."/>
        </authorList>
    </citation>
    <scope>NUCLEOTIDE SEQUENCE [LARGE SCALE GENOMIC DNA]</scope>
    <source>
        <strain evidence="2">CBS 101.48</strain>
    </source>
</reference>
<evidence type="ECO:0000313" key="2">
    <source>
        <dbReference type="EMBL" id="SAL98612.1"/>
    </source>
</evidence>
<gene>
    <name evidence="2" type="primary">ABSGL_04167.1 scaffold 5169</name>
</gene>
<dbReference type="EMBL" id="LT552278">
    <property type="protein sequence ID" value="SAL98612.1"/>
    <property type="molecule type" value="Genomic_DNA"/>
</dbReference>
<accession>A0A163JDQ8</accession>
<feature type="region of interest" description="Disordered" evidence="1">
    <location>
        <begin position="373"/>
        <end position="566"/>
    </location>
</feature>
<feature type="region of interest" description="Disordered" evidence="1">
    <location>
        <begin position="1"/>
        <end position="22"/>
    </location>
</feature>
<dbReference type="Proteomes" id="UP000078561">
    <property type="component" value="Unassembled WGS sequence"/>
</dbReference>
<feature type="compositionally biased region" description="Polar residues" evidence="1">
    <location>
        <begin position="525"/>
        <end position="537"/>
    </location>
</feature>
<feature type="compositionally biased region" description="Basic residues" evidence="1">
    <location>
        <begin position="449"/>
        <end position="464"/>
    </location>
</feature>
<feature type="compositionally biased region" description="Low complexity" evidence="1">
    <location>
        <begin position="1"/>
        <end position="15"/>
    </location>
</feature>
<proteinExistence type="predicted"/>
<evidence type="ECO:0000256" key="1">
    <source>
        <dbReference type="SAM" id="MobiDB-lite"/>
    </source>
</evidence>
<feature type="compositionally biased region" description="Basic and acidic residues" evidence="1">
    <location>
        <begin position="405"/>
        <end position="430"/>
    </location>
</feature>
<name>A0A163JDQ8_ABSGL</name>
<protein>
    <recommendedName>
        <fullName evidence="4">Retrotransposon gag domain-containing protein</fullName>
    </recommendedName>
</protein>
<feature type="non-terminal residue" evidence="2">
    <location>
        <position position="598"/>
    </location>
</feature>
<feature type="compositionally biased region" description="Basic and acidic residues" evidence="1">
    <location>
        <begin position="498"/>
        <end position="513"/>
    </location>
</feature>
<feature type="compositionally biased region" description="Basic and acidic residues" evidence="1">
    <location>
        <begin position="465"/>
        <end position="482"/>
    </location>
</feature>
<keyword evidence="3" id="KW-1185">Reference proteome</keyword>
<feature type="compositionally biased region" description="Low complexity" evidence="1">
    <location>
        <begin position="373"/>
        <end position="387"/>
    </location>
</feature>